<evidence type="ECO:0000313" key="2">
    <source>
        <dbReference type="EMBL" id="JAQ01065.1"/>
    </source>
</evidence>
<proteinExistence type="predicted"/>
<name>A0A146KZV3_LYGHE</name>
<evidence type="ECO:0000256" key="1">
    <source>
        <dbReference type="SAM" id="MobiDB-lite"/>
    </source>
</evidence>
<protein>
    <submittedName>
        <fullName evidence="2">Uncharacterized protein</fullName>
    </submittedName>
</protein>
<gene>
    <name evidence="2" type="ORF">g.20849</name>
</gene>
<dbReference type="AlphaFoldDB" id="A0A146KZV3"/>
<accession>A0A146KZV3</accession>
<organism evidence="2">
    <name type="scientific">Lygus hesperus</name>
    <name type="common">Western plant bug</name>
    <dbReference type="NCBI Taxonomy" id="30085"/>
    <lineage>
        <taxon>Eukaryota</taxon>
        <taxon>Metazoa</taxon>
        <taxon>Ecdysozoa</taxon>
        <taxon>Arthropoda</taxon>
        <taxon>Hexapoda</taxon>
        <taxon>Insecta</taxon>
        <taxon>Pterygota</taxon>
        <taxon>Neoptera</taxon>
        <taxon>Paraneoptera</taxon>
        <taxon>Hemiptera</taxon>
        <taxon>Heteroptera</taxon>
        <taxon>Panheteroptera</taxon>
        <taxon>Cimicomorpha</taxon>
        <taxon>Miridae</taxon>
        <taxon>Mirini</taxon>
        <taxon>Lygus</taxon>
    </lineage>
</organism>
<sequence>MITMSIQKVPIKTQDRWETSKVVPNNTIIGTNVKKKVLNFEEGVKNVDMNANPSVDTNTNVNTNANENTNKTANVNTNTNTTVNVNTNASTNASASANANAGASTIANASTCADTGAADAITDTNTNINELKKGDDEGDAERVNEDFGTVIPKDW</sequence>
<feature type="compositionally biased region" description="Basic and acidic residues" evidence="1">
    <location>
        <begin position="130"/>
        <end position="145"/>
    </location>
</feature>
<feature type="region of interest" description="Disordered" evidence="1">
    <location>
        <begin position="129"/>
        <end position="155"/>
    </location>
</feature>
<reference evidence="2" key="1">
    <citation type="journal article" date="2016" name="Gigascience">
        <title>De novo construction of an expanded transcriptome assembly for the western tarnished plant bug, Lygus hesperus.</title>
        <authorList>
            <person name="Tassone E.E."/>
            <person name="Geib S.M."/>
            <person name="Hall B."/>
            <person name="Fabrick J.A."/>
            <person name="Brent C.S."/>
            <person name="Hull J.J."/>
        </authorList>
    </citation>
    <scope>NUCLEOTIDE SEQUENCE</scope>
</reference>
<dbReference type="EMBL" id="GDHC01017564">
    <property type="protein sequence ID" value="JAQ01065.1"/>
    <property type="molecule type" value="Transcribed_RNA"/>
</dbReference>